<sequence>MARASFFVSVAGIPLLTATGIPAPSPASAVSPAPGAAARPADVYDPPWPVERFPAQVKKACAIWKGLGWPKAPRAQDYQVPMSRPLVIRGSNVYRNLSRDLPTDGAYREYDVNPRRPGQHRDAERIVRDEGAHAVWYTGDHYSNFRKIESGCE</sequence>
<dbReference type="Gene3D" id="3.10.450.30">
    <property type="entry name" value="Microbial ribonucleases"/>
    <property type="match status" value="1"/>
</dbReference>
<protein>
    <submittedName>
        <fullName evidence="3">Guanine-specific ribonuclease N1 and T1</fullName>
    </submittedName>
</protein>
<dbReference type="Pfam" id="PF00545">
    <property type="entry name" value="Ribonuclease"/>
    <property type="match status" value="1"/>
</dbReference>
<dbReference type="SUPFAM" id="SSF53933">
    <property type="entry name" value="Microbial ribonucleases"/>
    <property type="match status" value="1"/>
</dbReference>
<reference evidence="3 4" key="1">
    <citation type="submission" date="2017-06" db="EMBL/GenBank/DDBJ databases">
        <title>Streptomyces albireticuli Genome sequencing and assembly.</title>
        <authorList>
            <person name="Wang Y."/>
            <person name="Du B."/>
            <person name="Ding Y."/>
            <person name="Liu H."/>
            <person name="Hou Q."/>
            <person name="Liu K."/>
            <person name="Yao L."/>
            <person name="Wang C."/>
        </authorList>
    </citation>
    <scope>NUCLEOTIDE SEQUENCE [LARGE SCALE GENOMIC DNA]</scope>
    <source>
        <strain evidence="3 4">MDJK11</strain>
    </source>
</reference>
<dbReference type="AlphaFoldDB" id="A0A1Z2L7D5"/>
<dbReference type="KEGG" id="salj:SMD11_4596"/>
<name>A0A1Z2L7D5_9ACTN</name>
<accession>A0A1Z2L7D5</accession>
<keyword evidence="2" id="KW-0378">Hydrolase</keyword>
<evidence type="ECO:0000313" key="4">
    <source>
        <dbReference type="Proteomes" id="UP000195755"/>
    </source>
</evidence>
<evidence type="ECO:0000256" key="2">
    <source>
        <dbReference type="ARBA" id="ARBA00022801"/>
    </source>
</evidence>
<dbReference type="InterPro" id="IPR016191">
    <property type="entry name" value="Ribonuclease/ribotoxin"/>
</dbReference>
<evidence type="ECO:0000256" key="1">
    <source>
        <dbReference type="ARBA" id="ARBA00022722"/>
    </source>
</evidence>
<dbReference type="GO" id="GO:0016787">
    <property type="term" value="F:hydrolase activity"/>
    <property type="evidence" value="ECO:0007669"/>
    <property type="project" value="UniProtKB-KW"/>
</dbReference>
<keyword evidence="1" id="KW-0540">Nuclease</keyword>
<dbReference type="GO" id="GO:0004521">
    <property type="term" value="F:RNA endonuclease activity"/>
    <property type="evidence" value="ECO:0007669"/>
    <property type="project" value="InterPro"/>
</dbReference>
<dbReference type="GO" id="GO:0003723">
    <property type="term" value="F:RNA binding"/>
    <property type="evidence" value="ECO:0007669"/>
    <property type="project" value="InterPro"/>
</dbReference>
<dbReference type="EMBL" id="CP021744">
    <property type="protein sequence ID" value="ARZ70193.1"/>
    <property type="molecule type" value="Genomic_DNA"/>
</dbReference>
<dbReference type="Proteomes" id="UP000195755">
    <property type="component" value="Chromosome"/>
</dbReference>
<organism evidence="3 4">
    <name type="scientific">Streptomyces albireticuli</name>
    <dbReference type="NCBI Taxonomy" id="1940"/>
    <lineage>
        <taxon>Bacteria</taxon>
        <taxon>Bacillati</taxon>
        <taxon>Actinomycetota</taxon>
        <taxon>Actinomycetes</taxon>
        <taxon>Kitasatosporales</taxon>
        <taxon>Streptomycetaceae</taxon>
        <taxon>Streptomyces</taxon>
    </lineage>
</organism>
<gene>
    <name evidence="3" type="ORF">SMD11_4596</name>
</gene>
<evidence type="ECO:0000313" key="3">
    <source>
        <dbReference type="EMBL" id="ARZ70193.1"/>
    </source>
</evidence>
<dbReference type="InterPro" id="IPR000026">
    <property type="entry name" value="N1-like"/>
</dbReference>
<proteinExistence type="predicted"/>